<evidence type="ECO:0000313" key="2">
    <source>
        <dbReference type="Proteomes" id="UP000008177"/>
    </source>
</evidence>
<organism evidence="1 2">
    <name type="scientific">Botryotinia fuckeliana (strain T4)</name>
    <name type="common">Noble rot fungus</name>
    <name type="synonym">Botrytis cinerea</name>
    <dbReference type="NCBI Taxonomy" id="999810"/>
    <lineage>
        <taxon>Eukaryota</taxon>
        <taxon>Fungi</taxon>
        <taxon>Dikarya</taxon>
        <taxon>Ascomycota</taxon>
        <taxon>Pezizomycotina</taxon>
        <taxon>Leotiomycetes</taxon>
        <taxon>Helotiales</taxon>
        <taxon>Sclerotiniaceae</taxon>
        <taxon>Botrytis</taxon>
    </lineage>
</organism>
<dbReference type="AlphaFoldDB" id="G2Y6H9"/>
<evidence type="ECO:0000313" key="1">
    <source>
        <dbReference type="EMBL" id="CCD48231.1"/>
    </source>
</evidence>
<dbReference type="InParanoid" id="G2Y6H9"/>
<dbReference type="HOGENOM" id="CLU_2291258_0_0_1"/>
<proteinExistence type="predicted"/>
<name>G2Y6H9_BOTF4</name>
<dbReference type="Proteomes" id="UP000008177">
    <property type="component" value="Unplaced contigs"/>
</dbReference>
<protein>
    <submittedName>
        <fullName evidence="1">Uncharacterized protein</fullName>
    </submittedName>
</protein>
<gene>
    <name evidence="1" type="ORF">BofuT4_P035240.1</name>
</gene>
<reference evidence="2" key="1">
    <citation type="journal article" date="2011" name="PLoS Genet.">
        <title>Genomic analysis of the necrotrophic fungal pathogens Sclerotinia sclerotiorum and Botrytis cinerea.</title>
        <authorList>
            <person name="Amselem J."/>
            <person name="Cuomo C.A."/>
            <person name="van Kan J.A."/>
            <person name="Viaud M."/>
            <person name="Benito E.P."/>
            <person name="Couloux A."/>
            <person name="Coutinho P.M."/>
            <person name="de Vries R.P."/>
            <person name="Dyer P.S."/>
            <person name="Fillinger S."/>
            <person name="Fournier E."/>
            <person name="Gout L."/>
            <person name="Hahn M."/>
            <person name="Kohn L."/>
            <person name="Lapalu N."/>
            <person name="Plummer K.M."/>
            <person name="Pradier J.M."/>
            <person name="Quevillon E."/>
            <person name="Sharon A."/>
            <person name="Simon A."/>
            <person name="ten Have A."/>
            <person name="Tudzynski B."/>
            <person name="Tudzynski P."/>
            <person name="Wincker P."/>
            <person name="Andrew M."/>
            <person name="Anthouard V."/>
            <person name="Beever R.E."/>
            <person name="Beffa R."/>
            <person name="Benoit I."/>
            <person name="Bouzid O."/>
            <person name="Brault B."/>
            <person name="Chen Z."/>
            <person name="Choquer M."/>
            <person name="Collemare J."/>
            <person name="Cotton P."/>
            <person name="Danchin E.G."/>
            <person name="Da Silva C."/>
            <person name="Gautier A."/>
            <person name="Giraud C."/>
            <person name="Giraud T."/>
            <person name="Gonzalez C."/>
            <person name="Grossetete S."/>
            <person name="Guldener U."/>
            <person name="Henrissat B."/>
            <person name="Howlett B.J."/>
            <person name="Kodira C."/>
            <person name="Kretschmer M."/>
            <person name="Lappartient A."/>
            <person name="Leroch M."/>
            <person name="Levis C."/>
            <person name="Mauceli E."/>
            <person name="Neuveglise C."/>
            <person name="Oeser B."/>
            <person name="Pearson M."/>
            <person name="Poulain J."/>
            <person name="Poussereau N."/>
            <person name="Quesneville H."/>
            <person name="Rascle C."/>
            <person name="Schumacher J."/>
            <person name="Segurens B."/>
            <person name="Sexton A."/>
            <person name="Silva E."/>
            <person name="Sirven C."/>
            <person name="Soanes D.M."/>
            <person name="Talbot N.J."/>
            <person name="Templeton M."/>
            <person name="Yandava C."/>
            <person name="Yarden O."/>
            <person name="Zeng Q."/>
            <person name="Rollins J.A."/>
            <person name="Lebrun M.H."/>
            <person name="Dickman M."/>
        </authorList>
    </citation>
    <scope>NUCLEOTIDE SEQUENCE [LARGE SCALE GENOMIC DNA]</scope>
    <source>
        <strain evidence="2">T4</strain>
    </source>
</reference>
<sequence>MYKDTKKFLHTCPHRQIVSQSKLSLFLPTPFKNEQTNTSNTFDLLIHQQLELQQLSIHNFLSLQILQTNQLHYSATLSSFGKSQTTLAITTTPSGASSAKA</sequence>
<accession>G2Y6H9</accession>
<dbReference type="EMBL" id="FQ790292">
    <property type="protein sequence ID" value="CCD48231.1"/>
    <property type="molecule type" value="Genomic_DNA"/>
</dbReference>